<evidence type="ECO:0000313" key="2">
    <source>
        <dbReference type="EMBL" id="QDT73576.1"/>
    </source>
</evidence>
<dbReference type="KEGG" id="llh:I41_27650"/>
<dbReference type="NCBIfam" id="NF033206">
    <property type="entry name" value="ScyE_fam"/>
    <property type="match status" value="1"/>
</dbReference>
<dbReference type="EMBL" id="CP036339">
    <property type="protein sequence ID" value="QDT73576.1"/>
    <property type="molecule type" value="Genomic_DNA"/>
</dbReference>
<feature type="signal peptide" evidence="1">
    <location>
        <begin position="1"/>
        <end position="22"/>
    </location>
</feature>
<dbReference type="RefSeq" id="WP_168206888.1">
    <property type="nucleotide sequence ID" value="NZ_CP036339.1"/>
</dbReference>
<dbReference type="Proteomes" id="UP000317909">
    <property type="component" value="Chromosome"/>
</dbReference>
<proteinExistence type="predicted"/>
<dbReference type="Gene3D" id="2.120.10.30">
    <property type="entry name" value="TolB, C-terminal domain"/>
    <property type="match status" value="1"/>
</dbReference>
<reference evidence="2 3" key="1">
    <citation type="submission" date="2019-02" db="EMBL/GenBank/DDBJ databases">
        <title>Deep-cultivation of Planctomycetes and their phenomic and genomic characterization uncovers novel biology.</title>
        <authorList>
            <person name="Wiegand S."/>
            <person name="Jogler M."/>
            <person name="Boedeker C."/>
            <person name="Pinto D."/>
            <person name="Vollmers J."/>
            <person name="Rivas-Marin E."/>
            <person name="Kohn T."/>
            <person name="Peeters S.H."/>
            <person name="Heuer A."/>
            <person name="Rast P."/>
            <person name="Oberbeckmann S."/>
            <person name="Bunk B."/>
            <person name="Jeske O."/>
            <person name="Meyerdierks A."/>
            <person name="Storesund J.E."/>
            <person name="Kallscheuer N."/>
            <person name="Luecker S."/>
            <person name="Lage O.M."/>
            <person name="Pohl T."/>
            <person name="Merkel B.J."/>
            <person name="Hornburger P."/>
            <person name="Mueller R.-W."/>
            <person name="Bruemmer F."/>
            <person name="Labrenz M."/>
            <person name="Spormann A.M."/>
            <person name="Op den Camp H."/>
            <person name="Overmann J."/>
            <person name="Amann R."/>
            <person name="Jetten M.S.M."/>
            <person name="Mascher T."/>
            <person name="Medema M.H."/>
            <person name="Devos D.P."/>
            <person name="Kaster A.-K."/>
            <person name="Ovreas L."/>
            <person name="Rohde M."/>
            <person name="Galperin M.Y."/>
            <person name="Jogler C."/>
        </authorList>
    </citation>
    <scope>NUCLEOTIDE SEQUENCE [LARGE SCALE GENOMIC DNA]</scope>
    <source>
        <strain evidence="2 3">I41</strain>
    </source>
</reference>
<feature type="chain" id="PRO_5022213831" evidence="1">
    <location>
        <begin position="23"/>
        <end position="405"/>
    </location>
</feature>
<keyword evidence="1" id="KW-0732">Signal</keyword>
<dbReference type="InterPro" id="IPR011042">
    <property type="entry name" value="6-blade_b-propeller_TolB-like"/>
</dbReference>
<keyword evidence="3" id="KW-1185">Reference proteome</keyword>
<dbReference type="SUPFAM" id="SSF63829">
    <property type="entry name" value="Calcium-dependent phosphotriesterase"/>
    <property type="match status" value="1"/>
</dbReference>
<evidence type="ECO:0000256" key="1">
    <source>
        <dbReference type="SAM" id="SignalP"/>
    </source>
</evidence>
<dbReference type="InterPro" id="IPR048031">
    <property type="entry name" value="ScyD/ScyE-like"/>
</dbReference>
<gene>
    <name evidence="2" type="ORF">I41_27650</name>
</gene>
<dbReference type="AlphaFoldDB" id="A0A517TYX5"/>
<sequence precursor="true">MSRYLTALRLAMAVAVSSAALASRHAAAAVYSISEVMHDLASPRGLALGPDGGIYVAEAGSGGSGPSVVLGNGNTAFLGATSSLSRLLGGVQERVLTDLPSIATAAGLDASGLQDVAFDGLGQAYGLFSFGSESSQRDANLGTAGANLGRIVRLPLSGGGVEPIADLASHEGLTNPAGGATDSNPFGVAIASNGDFLVADAGGNSFLKASPAGAVSTLGVLPARPNPLPFGPPVFQSVPTTIAVGPDGAYYIGQLTGFPFPPGAANVYRFDPTTNVLSVAHTGFTNIIDLTFDEVGNLFVLQITTNGLASATGPGPGALFKIDGVTGDRTLIASEGLLFPGSVLAGPDGALYVSNRTNAPTGGQVLRLTPVPEPSSVGILWTLLLMGSASARRLKTKGTLQCRRT</sequence>
<accession>A0A517TYX5</accession>
<protein>
    <submittedName>
        <fullName evidence="2">NHL repeat protein</fullName>
    </submittedName>
</protein>
<name>A0A517TYX5_9BACT</name>
<evidence type="ECO:0000313" key="3">
    <source>
        <dbReference type="Proteomes" id="UP000317909"/>
    </source>
</evidence>
<organism evidence="2 3">
    <name type="scientific">Lacipirellula limnantheis</name>
    <dbReference type="NCBI Taxonomy" id="2528024"/>
    <lineage>
        <taxon>Bacteria</taxon>
        <taxon>Pseudomonadati</taxon>
        <taxon>Planctomycetota</taxon>
        <taxon>Planctomycetia</taxon>
        <taxon>Pirellulales</taxon>
        <taxon>Lacipirellulaceae</taxon>
        <taxon>Lacipirellula</taxon>
    </lineage>
</organism>